<evidence type="ECO:0000313" key="2">
    <source>
        <dbReference type="Proteomes" id="UP000607281"/>
    </source>
</evidence>
<proteinExistence type="predicted"/>
<dbReference type="EMBL" id="JACJRF010000023">
    <property type="protein sequence ID" value="MBD2345336.1"/>
    <property type="molecule type" value="Genomic_DNA"/>
</dbReference>
<name>A0ABR8CQ89_9NOST</name>
<protein>
    <submittedName>
        <fullName evidence="1">Uncharacterized protein</fullName>
    </submittedName>
</protein>
<dbReference type="Proteomes" id="UP000607281">
    <property type="component" value="Unassembled WGS sequence"/>
</dbReference>
<evidence type="ECO:0000313" key="1">
    <source>
        <dbReference type="EMBL" id="MBD2345336.1"/>
    </source>
</evidence>
<accession>A0ABR8CQ89</accession>
<dbReference type="RefSeq" id="WP_190407778.1">
    <property type="nucleotide sequence ID" value="NZ_JACJRF010000023.1"/>
</dbReference>
<comment type="caution">
    <text evidence="1">The sequence shown here is derived from an EMBL/GenBank/DDBJ whole genome shotgun (WGS) entry which is preliminary data.</text>
</comment>
<organism evidence="1 2">
    <name type="scientific">Anabaena subtropica FACHB-260</name>
    <dbReference type="NCBI Taxonomy" id="2692884"/>
    <lineage>
        <taxon>Bacteria</taxon>
        <taxon>Bacillati</taxon>
        <taxon>Cyanobacteriota</taxon>
        <taxon>Cyanophyceae</taxon>
        <taxon>Nostocales</taxon>
        <taxon>Nostocaceae</taxon>
        <taxon>Anabaena</taxon>
    </lineage>
</organism>
<reference evidence="1 2" key="1">
    <citation type="journal article" date="2020" name="ISME J.">
        <title>Comparative genomics reveals insights into cyanobacterial evolution and habitat adaptation.</title>
        <authorList>
            <person name="Chen M.Y."/>
            <person name="Teng W.K."/>
            <person name="Zhao L."/>
            <person name="Hu C.X."/>
            <person name="Zhou Y.K."/>
            <person name="Han B.P."/>
            <person name="Song L.R."/>
            <person name="Shu W.S."/>
        </authorList>
    </citation>
    <scope>NUCLEOTIDE SEQUENCE [LARGE SCALE GENOMIC DNA]</scope>
    <source>
        <strain evidence="1 2">FACHB-260</strain>
    </source>
</reference>
<sequence>MMQPLATSPGSTPRLQQFLDLVDRLAEARGQKFPPIVEIEKLRSLPQLQPELFWHLPLTEV</sequence>
<gene>
    <name evidence="1" type="ORF">H6G18_14425</name>
</gene>
<keyword evidence="2" id="KW-1185">Reference proteome</keyword>